<dbReference type="EMBL" id="CP097510">
    <property type="protein sequence ID" value="URE31225.1"/>
    <property type="molecule type" value="Genomic_DNA"/>
</dbReference>
<keyword evidence="3" id="KW-1185">Reference proteome</keyword>
<accession>A0A9E7HDJ1</accession>
<gene>
    <name evidence="2" type="ORF">MUK42_15792</name>
</gene>
<feature type="compositionally biased region" description="Polar residues" evidence="1">
    <location>
        <begin position="29"/>
        <end position="42"/>
    </location>
</feature>
<feature type="region of interest" description="Disordered" evidence="1">
    <location>
        <begin position="109"/>
        <end position="136"/>
    </location>
</feature>
<sequence>MHALKRLLSQFAPKLRPPTVATAIIGSRKSLSTRPRSSSPKSATGDDEWNDAWETAWLPEDLSPADDRAPWEPASPSDTSVGSDVVPPAEADADTQAFVAEMNERWSERRCARRSQQGAESAERAEGGAKKGADDYRARKQRIHAGLWMKEIEKLEEAKLGGANASDDIDRLLDSCSEIFDSGNIGLNDSKIPSTSEFKTKPDGWETASKSQDGNIWEISQREEDILLQEFERRIAFSKYQIASFIKTHIFSRRRPIDGWKYMIELIGPNARRGKGSVQRLPSVTDPSTQPYQEEKPNIGPNLTLRGRR</sequence>
<dbReference type="Proteomes" id="UP001055439">
    <property type="component" value="Chromosome 8"/>
</dbReference>
<dbReference type="PANTHER" id="PTHR35476:SF2">
    <property type="entry name" value="MUCIN-LIKE PROTEIN"/>
    <property type="match status" value="1"/>
</dbReference>
<feature type="compositionally biased region" description="Polar residues" evidence="1">
    <location>
        <begin position="280"/>
        <end position="292"/>
    </location>
</feature>
<dbReference type="PANTHER" id="PTHR35476">
    <property type="entry name" value="MUCIN-LIKE PROTEIN"/>
    <property type="match status" value="1"/>
</dbReference>
<reference evidence="2" key="1">
    <citation type="submission" date="2022-05" db="EMBL/GenBank/DDBJ databases">
        <title>The Musa troglodytarum L. genome provides insights into the mechanism of non-climacteric behaviour and enrichment of carotenoids.</title>
        <authorList>
            <person name="Wang J."/>
        </authorList>
    </citation>
    <scope>NUCLEOTIDE SEQUENCE</scope>
    <source>
        <tissue evidence="2">Leaf</tissue>
    </source>
</reference>
<dbReference type="InterPro" id="IPR052851">
    <property type="entry name" value="GCD1_mitochondrial"/>
</dbReference>
<dbReference type="OrthoDB" id="547043at2759"/>
<proteinExistence type="predicted"/>
<feature type="region of interest" description="Disordered" evidence="1">
    <location>
        <begin position="274"/>
        <end position="309"/>
    </location>
</feature>
<dbReference type="AlphaFoldDB" id="A0A9E7HDJ1"/>
<name>A0A9E7HDJ1_9LILI</name>
<evidence type="ECO:0008006" key="4">
    <source>
        <dbReference type="Google" id="ProtNLM"/>
    </source>
</evidence>
<organism evidence="2 3">
    <name type="scientific">Musa troglodytarum</name>
    <name type="common">fe'i banana</name>
    <dbReference type="NCBI Taxonomy" id="320322"/>
    <lineage>
        <taxon>Eukaryota</taxon>
        <taxon>Viridiplantae</taxon>
        <taxon>Streptophyta</taxon>
        <taxon>Embryophyta</taxon>
        <taxon>Tracheophyta</taxon>
        <taxon>Spermatophyta</taxon>
        <taxon>Magnoliopsida</taxon>
        <taxon>Liliopsida</taxon>
        <taxon>Zingiberales</taxon>
        <taxon>Musaceae</taxon>
        <taxon>Musa</taxon>
    </lineage>
</organism>
<evidence type="ECO:0000313" key="3">
    <source>
        <dbReference type="Proteomes" id="UP001055439"/>
    </source>
</evidence>
<evidence type="ECO:0000256" key="1">
    <source>
        <dbReference type="SAM" id="MobiDB-lite"/>
    </source>
</evidence>
<feature type="region of interest" description="Disordered" evidence="1">
    <location>
        <begin position="26"/>
        <end position="91"/>
    </location>
</feature>
<protein>
    <recommendedName>
        <fullName evidence="4">Mucin-like protein</fullName>
    </recommendedName>
</protein>
<feature type="compositionally biased region" description="Basic and acidic residues" evidence="1">
    <location>
        <begin position="121"/>
        <end position="136"/>
    </location>
</feature>
<evidence type="ECO:0000313" key="2">
    <source>
        <dbReference type="EMBL" id="URE31225.1"/>
    </source>
</evidence>